<feature type="compositionally biased region" description="Gly residues" evidence="1">
    <location>
        <begin position="88"/>
        <end position="100"/>
    </location>
</feature>
<accession>A0A1M6PC00</accession>
<dbReference type="RefSeq" id="WP_200803743.1">
    <property type="nucleotide sequence ID" value="NZ_FRAP01000002.1"/>
</dbReference>
<dbReference type="EMBL" id="FRAP01000002">
    <property type="protein sequence ID" value="SHK05475.1"/>
    <property type="molecule type" value="Genomic_DNA"/>
</dbReference>
<feature type="compositionally biased region" description="Basic and acidic residues" evidence="1">
    <location>
        <begin position="28"/>
        <end position="40"/>
    </location>
</feature>
<evidence type="ECO:0000313" key="3">
    <source>
        <dbReference type="Proteomes" id="UP000184363"/>
    </source>
</evidence>
<dbReference type="AlphaFoldDB" id="A0A1M6PC00"/>
<gene>
    <name evidence="2" type="ORF">SAMN05443637_102175</name>
</gene>
<feature type="region of interest" description="Disordered" evidence="1">
    <location>
        <begin position="15"/>
        <end position="58"/>
    </location>
</feature>
<dbReference type="Proteomes" id="UP000184363">
    <property type="component" value="Unassembled WGS sequence"/>
</dbReference>
<evidence type="ECO:0000256" key="1">
    <source>
        <dbReference type="SAM" id="MobiDB-lite"/>
    </source>
</evidence>
<protein>
    <submittedName>
        <fullName evidence="2">Uncharacterized protein</fullName>
    </submittedName>
</protein>
<reference evidence="2 3" key="1">
    <citation type="submission" date="2016-11" db="EMBL/GenBank/DDBJ databases">
        <authorList>
            <person name="Jaros S."/>
            <person name="Januszkiewicz K."/>
            <person name="Wedrychowicz H."/>
        </authorList>
    </citation>
    <scope>NUCLEOTIDE SEQUENCE [LARGE SCALE GENOMIC DNA]</scope>
    <source>
        <strain evidence="2 3">DSM 43832</strain>
    </source>
</reference>
<feature type="region of interest" description="Disordered" evidence="1">
    <location>
        <begin position="80"/>
        <end position="103"/>
    </location>
</feature>
<keyword evidence="3" id="KW-1185">Reference proteome</keyword>
<evidence type="ECO:0000313" key="2">
    <source>
        <dbReference type="EMBL" id="SHK05475.1"/>
    </source>
</evidence>
<name>A0A1M6PC00_PSETH</name>
<organism evidence="2 3">
    <name type="scientific">Pseudonocardia thermophila</name>
    <dbReference type="NCBI Taxonomy" id="1848"/>
    <lineage>
        <taxon>Bacteria</taxon>
        <taxon>Bacillati</taxon>
        <taxon>Actinomycetota</taxon>
        <taxon>Actinomycetes</taxon>
        <taxon>Pseudonocardiales</taxon>
        <taxon>Pseudonocardiaceae</taxon>
        <taxon>Pseudonocardia</taxon>
    </lineage>
</organism>
<proteinExistence type="predicted"/>
<sequence length="152" mass="16264">MRADLTDEELAEITARLDRLGPGVPPRSVDEDGAEPHRGEPGGPRPGPGRPAGQETLPVERDVRELEELGLTEGLEVGHRLPVRTGVPGRGWDGMNGTGMNGDEEVPEELLELLAEEASGWACPECGYRDPISCALTCPGCDARRLPPEPPE</sequence>